<sequence>MGEFRTLQAYQARYNNPSKMREHNILIINPNSSEPMTNALKPLVEALHYKDTKHTFFTAPSGPKSINNEDDALESSKHCLPALQSSLGQYDGFLVACYSHHPLVPQLKEQAVVKGGSKAVTGIFEASVATALQVIHPDQKFGIVSTGKVWEEILSEAVVGFLGTGERASARFAGVETTGLNAGDLHDAPEEVVRGRMKDAVKRLLRKGDVGAICLGCAGMAGMNEMVREACVEELGEEEGRRVRVVDGVQAGVAWLEGVVRSGI</sequence>
<comment type="similarity">
    <text evidence="1">Belongs to the HyuE racemase family.</text>
</comment>
<dbReference type="Pfam" id="PF01177">
    <property type="entry name" value="Asp_Glu_race"/>
    <property type="match status" value="1"/>
</dbReference>
<accession>A0A6A6V4H1</accession>
<dbReference type="InterPro" id="IPR053714">
    <property type="entry name" value="Iso_Racemase_Enz_sf"/>
</dbReference>
<dbReference type="OrthoDB" id="412018at2759"/>
<dbReference type="AlphaFoldDB" id="A0A6A6V4H1"/>
<dbReference type="GO" id="GO:0047661">
    <property type="term" value="F:amino-acid racemase activity"/>
    <property type="evidence" value="ECO:0007669"/>
    <property type="project" value="InterPro"/>
</dbReference>
<dbReference type="PANTHER" id="PTHR28047">
    <property type="entry name" value="PROTEIN DCG1"/>
    <property type="match status" value="1"/>
</dbReference>
<dbReference type="PANTHER" id="PTHR28047:SF5">
    <property type="entry name" value="PROTEIN DCG1"/>
    <property type="match status" value="1"/>
</dbReference>
<proteinExistence type="inferred from homology"/>
<evidence type="ECO:0000256" key="1">
    <source>
        <dbReference type="ARBA" id="ARBA00038414"/>
    </source>
</evidence>
<evidence type="ECO:0000313" key="2">
    <source>
        <dbReference type="EMBL" id="KAF2744953.1"/>
    </source>
</evidence>
<evidence type="ECO:0000313" key="3">
    <source>
        <dbReference type="Proteomes" id="UP000799440"/>
    </source>
</evidence>
<keyword evidence="3" id="KW-1185">Reference proteome</keyword>
<protein>
    <recommendedName>
        <fullName evidence="4">Hydantoin racemase-like protein</fullName>
    </recommendedName>
</protein>
<dbReference type="EMBL" id="MU006585">
    <property type="protein sequence ID" value="KAF2744953.1"/>
    <property type="molecule type" value="Genomic_DNA"/>
</dbReference>
<dbReference type="InterPro" id="IPR015942">
    <property type="entry name" value="Asp/Glu/hydantoin_racemase"/>
</dbReference>
<dbReference type="Proteomes" id="UP000799440">
    <property type="component" value="Unassembled WGS sequence"/>
</dbReference>
<gene>
    <name evidence="2" type="ORF">M011DRAFT_469976</name>
</gene>
<dbReference type="InterPro" id="IPR052186">
    <property type="entry name" value="Hydantoin_racemase-like"/>
</dbReference>
<dbReference type="Gene3D" id="3.40.50.12500">
    <property type="match status" value="1"/>
</dbReference>
<name>A0A6A6V4H1_9PLEO</name>
<organism evidence="2 3">
    <name type="scientific">Sporormia fimetaria CBS 119925</name>
    <dbReference type="NCBI Taxonomy" id="1340428"/>
    <lineage>
        <taxon>Eukaryota</taxon>
        <taxon>Fungi</taxon>
        <taxon>Dikarya</taxon>
        <taxon>Ascomycota</taxon>
        <taxon>Pezizomycotina</taxon>
        <taxon>Dothideomycetes</taxon>
        <taxon>Pleosporomycetidae</taxon>
        <taxon>Pleosporales</taxon>
        <taxon>Sporormiaceae</taxon>
        <taxon>Sporormia</taxon>
    </lineage>
</organism>
<evidence type="ECO:0008006" key="4">
    <source>
        <dbReference type="Google" id="ProtNLM"/>
    </source>
</evidence>
<reference evidence="2" key="1">
    <citation type="journal article" date="2020" name="Stud. Mycol.">
        <title>101 Dothideomycetes genomes: a test case for predicting lifestyles and emergence of pathogens.</title>
        <authorList>
            <person name="Haridas S."/>
            <person name="Albert R."/>
            <person name="Binder M."/>
            <person name="Bloem J."/>
            <person name="Labutti K."/>
            <person name="Salamov A."/>
            <person name="Andreopoulos B."/>
            <person name="Baker S."/>
            <person name="Barry K."/>
            <person name="Bills G."/>
            <person name="Bluhm B."/>
            <person name="Cannon C."/>
            <person name="Castanera R."/>
            <person name="Culley D."/>
            <person name="Daum C."/>
            <person name="Ezra D."/>
            <person name="Gonzalez J."/>
            <person name="Henrissat B."/>
            <person name="Kuo A."/>
            <person name="Liang C."/>
            <person name="Lipzen A."/>
            <person name="Lutzoni F."/>
            <person name="Magnuson J."/>
            <person name="Mondo S."/>
            <person name="Nolan M."/>
            <person name="Ohm R."/>
            <person name="Pangilinan J."/>
            <person name="Park H.-J."/>
            <person name="Ramirez L."/>
            <person name="Alfaro M."/>
            <person name="Sun H."/>
            <person name="Tritt A."/>
            <person name="Yoshinaga Y."/>
            <person name="Zwiers L.-H."/>
            <person name="Turgeon B."/>
            <person name="Goodwin S."/>
            <person name="Spatafora J."/>
            <person name="Crous P."/>
            <person name="Grigoriev I."/>
        </authorList>
    </citation>
    <scope>NUCLEOTIDE SEQUENCE</scope>
    <source>
        <strain evidence="2">CBS 119925</strain>
    </source>
</reference>